<proteinExistence type="predicted"/>
<keyword evidence="2" id="KW-1185">Reference proteome</keyword>
<reference evidence="2" key="2">
    <citation type="submission" date="2010-03" db="EMBL/GenBank/DDBJ databases">
        <title>The genome sequence of Coccidioides posadasii strain Silveira.</title>
        <authorList>
            <consortium name="The Broad Institute Genome Sequencing Center for Infectious Disease"/>
            <person name="Neafsey D."/>
            <person name="Orbach M."/>
            <person name="Henn M.R."/>
            <person name="Cole G.T."/>
            <person name="Galgiani J."/>
            <person name="Gardner M.J."/>
            <person name="Kirkland T.N."/>
            <person name="Taylor J.W."/>
            <person name="Young S.K."/>
            <person name="Zeng Q."/>
            <person name="Koehrsen M."/>
            <person name="Alvarado L."/>
            <person name="Berlin A."/>
            <person name="Borenstein D."/>
            <person name="Chapman S.B."/>
            <person name="Chen Z."/>
            <person name="Engels R."/>
            <person name="Freedman E."/>
            <person name="Gellesch M."/>
            <person name="Goldberg J."/>
            <person name="Griggs A."/>
            <person name="Gujja S."/>
            <person name="Heilman E."/>
            <person name="Heiman D."/>
            <person name="Howarth C."/>
            <person name="Jen D."/>
            <person name="Larson L."/>
            <person name="Mehta T."/>
            <person name="Neiman D."/>
            <person name="Park D."/>
            <person name="Pearson M."/>
            <person name="Richards J."/>
            <person name="Roberts A."/>
            <person name="Saif S."/>
            <person name="Shea T."/>
            <person name="Shenoy N."/>
            <person name="Sisk P."/>
            <person name="Stolte C."/>
            <person name="Sykes S."/>
            <person name="Walk T."/>
            <person name="White J."/>
            <person name="Yandava C."/>
            <person name="Haas B."/>
            <person name="Nusbaum C."/>
            <person name="Birren B."/>
        </authorList>
    </citation>
    <scope>NUCLEOTIDE SEQUENCE [LARGE SCALE GENOMIC DNA]</scope>
    <source>
        <strain evidence="2">RMSCC 757 / Silveira</strain>
    </source>
</reference>
<organism evidence="2">
    <name type="scientific">Coccidioides posadasii (strain RMSCC 757 / Silveira)</name>
    <name type="common">Valley fever fungus</name>
    <dbReference type="NCBI Taxonomy" id="443226"/>
    <lineage>
        <taxon>Eukaryota</taxon>
        <taxon>Fungi</taxon>
        <taxon>Dikarya</taxon>
        <taxon>Ascomycota</taxon>
        <taxon>Pezizomycotina</taxon>
        <taxon>Eurotiomycetes</taxon>
        <taxon>Eurotiomycetidae</taxon>
        <taxon>Onygenales</taxon>
        <taxon>Onygenaceae</taxon>
        <taxon>Coccidioides</taxon>
    </lineage>
</organism>
<evidence type="ECO:0000313" key="2">
    <source>
        <dbReference type="Proteomes" id="UP000002497"/>
    </source>
</evidence>
<reference evidence="2" key="1">
    <citation type="journal article" date="2010" name="Genome Res.">
        <title>Population genomic sequencing of Coccidioides fungi reveals recent hybridization and transposon control.</title>
        <authorList>
            <person name="Neafsey D.E."/>
            <person name="Barker B.M."/>
            <person name="Sharpton T.J."/>
            <person name="Stajich J.E."/>
            <person name="Park D.J."/>
            <person name="Whiston E."/>
            <person name="Hung C.-Y."/>
            <person name="McMahan C."/>
            <person name="White J."/>
            <person name="Sykes S."/>
            <person name="Heiman D."/>
            <person name="Young S."/>
            <person name="Zeng Q."/>
            <person name="Abouelleil A."/>
            <person name="Aftuck L."/>
            <person name="Bessette D."/>
            <person name="Brown A."/>
            <person name="FitzGerald M."/>
            <person name="Lui A."/>
            <person name="Macdonald J.P."/>
            <person name="Priest M."/>
            <person name="Orbach M.J."/>
            <person name="Galgiani J.N."/>
            <person name="Kirkland T.N."/>
            <person name="Cole G.T."/>
            <person name="Birren B.W."/>
            <person name="Henn M.R."/>
            <person name="Taylor J.W."/>
            <person name="Rounsley S.D."/>
        </authorList>
    </citation>
    <scope>NUCLEOTIDE SEQUENCE [LARGE SCALE GENOMIC DNA]</scope>
    <source>
        <strain evidence="2">RMSCC 757 / Silveira</strain>
    </source>
</reference>
<protein>
    <submittedName>
        <fullName evidence="1">Uncharacterized protein</fullName>
    </submittedName>
</protein>
<gene>
    <name evidence="1" type="ORF">CPSG_03953</name>
</gene>
<sequence length="214" mass="23587">MACSEAQTGIFRWDGRTCRAVSLEEIVPVSSRSGRSWRWERTVKPKKSWGKPGLAGGYRPLSAFFAGESVVAVEPRNITAWTDSGRKLQARYVGSLHAALPRTLCAPRFAADFGHCLVKGYVINRGNVTGRPGCGCEVRHCCGTHPPIRTEGWWRLLRFYAHPTATIGLVGLAGSSTLKYQYGGPCRQSDITISSVRWCLSRERVDSTVCTPQL</sequence>
<dbReference type="HOGENOM" id="CLU_1288801_0_0_1"/>
<dbReference type="Proteomes" id="UP000002497">
    <property type="component" value="Unassembled WGS sequence"/>
</dbReference>
<accession>E9D195</accession>
<dbReference type="EMBL" id="GL636490">
    <property type="protein sequence ID" value="EFW19569.1"/>
    <property type="molecule type" value="Genomic_DNA"/>
</dbReference>
<name>E9D195_COCPS</name>
<evidence type="ECO:0000313" key="1">
    <source>
        <dbReference type="EMBL" id="EFW19569.1"/>
    </source>
</evidence>
<dbReference type="AlphaFoldDB" id="E9D195"/>
<dbReference type="VEuPathDB" id="FungiDB:CPSG_03953"/>